<evidence type="ECO:0000313" key="3">
    <source>
        <dbReference type="WBParaSite" id="ALUE_0000640201-mRNA-1"/>
    </source>
</evidence>
<dbReference type="PIRSF" id="PIRSF003113">
    <property type="entry name" value="BolA"/>
    <property type="match status" value="1"/>
</dbReference>
<dbReference type="SUPFAM" id="SSF82657">
    <property type="entry name" value="BolA-like"/>
    <property type="match status" value="1"/>
</dbReference>
<sequence length="83" mass="9243">MITQQSVAEKLTQQLNPSHLEVEDESDGCGAKFRVVIVSEQFNDKPTIACHRLVQAALKDEMSSIHALTIKTFSPERWASQSS</sequence>
<dbReference type="PANTHER" id="PTHR12735">
    <property type="entry name" value="BOLA-LIKE PROTEIN-RELATED"/>
    <property type="match status" value="1"/>
</dbReference>
<accession>A0A0M3HUE4</accession>
<dbReference type="AlphaFoldDB" id="A0A0M3HUE4"/>
<dbReference type="InterPro" id="IPR002634">
    <property type="entry name" value="BolA"/>
</dbReference>
<dbReference type="InterPro" id="IPR036065">
    <property type="entry name" value="BolA-like_sf"/>
</dbReference>
<dbReference type="GO" id="GO:0005634">
    <property type="term" value="C:nucleus"/>
    <property type="evidence" value="ECO:0007669"/>
    <property type="project" value="TreeGrafter"/>
</dbReference>
<evidence type="ECO:0000256" key="1">
    <source>
        <dbReference type="RuleBase" id="RU003860"/>
    </source>
</evidence>
<dbReference type="InterPro" id="IPR045115">
    <property type="entry name" value="BOL2"/>
</dbReference>
<proteinExistence type="inferred from homology"/>
<name>A0A0M3HUE4_ASCLU</name>
<dbReference type="GO" id="GO:0051537">
    <property type="term" value="F:2 iron, 2 sulfur cluster binding"/>
    <property type="evidence" value="ECO:0007669"/>
    <property type="project" value="InterPro"/>
</dbReference>
<comment type="similarity">
    <text evidence="1">Belongs to the BolA/IbaG family.</text>
</comment>
<dbReference type="WBParaSite" id="ALUE_0000640201-mRNA-1">
    <property type="protein sequence ID" value="ALUE_0000640201-mRNA-1"/>
    <property type="gene ID" value="ALUE_0000640201"/>
</dbReference>
<keyword evidence="2" id="KW-1185">Reference proteome</keyword>
<dbReference type="GO" id="GO:0006879">
    <property type="term" value="P:intracellular iron ion homeostasis"/>
    <property type="evidence" value="ECO:0007669"/>
    <property type="project" value="InterPro"/>
</dbReference>
<dbReference type="Gene3D" id="3.10.20.90">
    <property type="entry name" value="Phosphatidylinositol 3-kinase Catalytic Subunit, Chain A, domain 1"/>
    <property type="match status" value="1"/>
</dbReference>
<dbReference type="PANTHER" id="PTHR12735:SF27">
    <property type="entry name" value="BOLA-LIKE PROTEIN 2"/>
    <property type="match status" value="1"/>
</dbReference>
<dbReference type="GO" id="GO:0051604">
    <property type="term" value="P:protein maturation"/>
    <property type="evidence" value="ECO:0007669"/>
    <property type="project" value="InterPro"/>
</dbReference>
<dbReference type="Pfam" id="PF01722">
    <property type="entry name" value="BolA"/>
    <property type="match status" value="1"/>
</dbReference>
<protein>
    <submittedName>
        <fullName evidence="3">BolA-like protein</fullName>
    </submittedName>
</protein>
<organism evidence="2 3">
    <name type="scientific">Ascaris lumbricoides</name>
    <name type="common">Giant roundworm</name>
    <dbReference type="NCBI Taxonomy" id="6252"/>
    <lineage>
        <taxon>Eukaryota</taxon>
        <taxon>Metazoa</taxon>
        <taxon>Ecdysozoa</taxon>
        <taxon>Nematoda</taxon>
        <taxon>Chromadorea</taxon>
        <taxon>Rhabditida</taxon>
        <taxon>Spirurina</taxon>
        <taxon>Ascaridomorpha</taxon>
        <taxon>Ascaridoidea</taxon>
        <taxon>Ascarididae</taxon>
        <taxon>Ascaris</taxon>
    </lineage>
</organism>
<reference evidence="3" key="1">
    <citation type="submission" date="2017-02" db="UniProtKB">
        <authorList>
            <consortium name="WormBaseParasite"/>
        </authorList>
    </citation>
    <scope>IDENTIFICATION</scope>
</reference>
<dbReference type="GO" id="GO:0005829">
    <property type="term" value="C:cytosol"/>
    <property type="evidence" value="ECO:0007669"/>
    <property type="project" value="TreeGrafter"/>
</dbReference>
<evidence type="ECO:0000313" key="2">
    <source>
        <dbReference type="Proteomes" id="UP000036681"/>
    </source>
</evidence>
<dbReference type="Proteomes" id="UP000036681">
    <property type="component" value="Unplaced"/>
</dbReference>